<evidence type="ECO:0000313" key="3">
    <source>
        <dbReference type="EMBL" id="CAB49874.1"/>
    </source>
</evidence>
<reference evidence="3" key="1">
    <citation type="submission" date="1999-07" db="EMBL/GenBank/DDBJ databases">
        <authorList>
            <person name="Genoscope"/>
        </authorList>
    </citation>
    <scope>NUCLEOTIDE SEQUENCE</scope>
    <source>
        <strain evidence="3">Orsay</strain>
    </source>
</reference>
<organism evidence="3 5">
    <name type="scientific">Pyrococcus abyssi (strain GE5 / Orsay)</name>
    <dbReference type="NCBI Taxonomy" id="272844"/>
    <lineage>
        <taxon>Archaea</taxon>
        <taxon>Methanobacteriati</taxon>
        <taxon>Methanobacteriota</taxon>
        <taxon>Thermococci</taxon>
        <taxon>Thermococcales</taxon>
        <taxon>Thermococcaceae</taxon>
        <taxon>Pyrococcus</taxon>
    </lineage>
</organism>
<evidence type="ECO:0000256" key="1">
    <source>
        <dbReference type="SAM" id="Coils"/>
    </source>
</evidence>
<dbReference type="InterPro" id="IPR001315">
    <property type="entry name" value="CARD"/>
</dbReference>
<evidence type="ECO:0000313" key="6">
    <source>
        <dbReference type="Proteomes" id="UP000009139"/>
    </source>
</evidence>
<accession>Q9V032</accession>
<keyword evidence="5" id="KW-1185">Reference proteome</keyword>
<reference evidence="3 5" key="4">
    <citation type="journal article" date="2003" name="Mol. Microbiol.">
        <title>An integrated analysis of the genome of the hyperthermophilic archaeon Pyrococcus abyssi.</title>
        <authorList>
            <person name="Cohen G."/>
            <person name="Barbe V."/>
            <person name="Flament D."/>
            <person name="Galperin M."/>
            <person name="Heilig R."/>
            <person name="Ripp R."/>
            <person name="Lecompte O."/>
            <person name="Prieur D."/>
            <person name="Poch O."/>
            <person name="Quellerou J."/>
            <person name="Thierry J.C."/>
            <person name="Van der Oost J."/>
            <person name="Weissenbach J."/>
            <person name="Zivanovic Y."/>
            <person name="Forterre P."/>
        </authorList>
    </citation>
    <scope>NUCLEOTIDE SEQUENCE [LARGE SCALE GENOMIC DNA]</scope>
    <source>
        <strain evidence="5">GE5 / Orsay</strain>
        <strain evidence="3">Orsay</strain>
    </source>
</reference>
<evidence type="ECO:0000259" key="2">
    <source>
        <dbReference type="PROSITE" id="PS50209"/>
    </source>
</evidence>
<dbReference type="Proteomes" id="UP000000810">
    <property type="component" value="Chromosome"/>
</dbReference>
<reference evidence="3" key="3">
    <citation type="journal article" date="2001" name="Genome Res.">
        <title>Genome evolution at the genus level: comparison of three complete genomes of hyperthermophilic archaea.</title>
        <authorList>
            <person name="Lecompte O."/>
            <person name="Ripp R."/>
            <person name="Puzos-Barbe V."/>
            <person name="Duprat S."/>
            <person name="Heilig R."/>
            <person name="Dietrich J."/>
            <person name="Thierry J.C."/>
            <person name="Poch O."/>
        </authorList>
    </citation>
    <scope>NUCLEOTIDE SEQUENCE</scope>
    <source>
        <strain evidence="3">Orsay</strain>
    </source>
</reference>
<dbReference type="PATRIC" id="fig|272844.11.peg.1018"/>
<dbReference type="STRING" id="272844.PAB0649"/>
<dbReference type="PROSITE" id="PS50209">
    <property type="entry name" value="CARD"/>
    <property type="match status" value="1"/>
</dbReference>
<dbReference type="eggNOG" id="arCOG05805">
    <property type="taxonomic scope" value="Archaea"/>
</dbReference>
<name>Q9V032_PYRAB</name>
<dbReference type="OrthoDB" id="102580at2157"/>
<dbReference type="Proteomes" id="UP000009139">
    <property type="component" value="Chromosome"/>
</dbReference>
<dbReference type="KEGG" id="pab:PAB0649"/>
<reference evidence="3" key="2">
    <citation type="journal article" date="2000" name="J. Mol. Biol.">
        <title>Archaeal homologs of eukaryotic methylation guide small nucleolar RNAs: lessons from the Pyrococcus genomes.</title>
        <authorList>
            <person name="Gaspin C."/>
            <person name="Cavaille J."/>
            <person name="Erauso G."/>
        </authorList>
    </citation>
    <scope>NUCLEOTIDE SEQUENCE</scope>
    <source>
        <strain evidence="3">Orsay</strain>
    </source>
</reference>
<dbReference type="PIR" id="E75071">
    <property type="entry name" value="E75071"/>
</dbReference>
<feature type="coiled-coil region" evidence="1">
    <location>
        <begin position="48"/>
        <end position="103"/>
    </location>
</feature>
<gene>
    <name evidence="3" type="ordered locus">PAB0649</name>
</gene>
<dbReference type="AlphaFoldDB" id="Q9V032"/>
<keyword evidence="1" id="KW-0175">Coiled coil</keyword>
<proteinExistence type="predicted"/>
<dbReference type="RefSeq" id="WP_010868083.1">
    <property type="nucleotide sequence ID" value="NC_000868.1"/>
</dbReference>
<evidence type="ECO:0000313" key="4">
    <source>
        <dbReference type="EMBL" id="CCE70372.1"/>
    </source>
</evidence>
<sequence>MKEIIIVVPRKRFKELKNVNIAELIQRNLEKAEITLEAEYINYLLEKRARLLEKLSDMEGKIEELRSYYNKVLQDNLLMKSERERLNKENSTLRRELKSKVNS</sequence>
<evidence type="ECO:0000313" key="5">
    <source>
        <dbReference type="Proteomes" id="UP000000810"/>
    </source>
</evidence>
<dbReference type="HOGENOM" id="CLU_166568_0_0_2"/>
<protein>
    <recommendedName>
        <fullName evidence="2">CARD domain-containing protein</fullName>
    </recommendedName>
</protein>
<dbReference type="EMBL" id="AJ248286">
    <property type="protein sequence ID" value="CAB49874.1"/>
    <property type="molecule type" value="Genomic_DNA"/>
</dbReference>
<dbReference type="EMBL" id="HE613800">
    <property type="protein sequence ID" value="CCE70372.1"/>
    <property type="molecule type" value="Genomic_DNA"/>
</dbReference>
<feature type="domain" description="CARD" evidence="2">
    <location>
        <begin position="36"/>
        <end position="103"/>
    </location>
</feature>
<reference evidence="4 6" key="5">
    <citation type="journal article" date="2012" name="Curr. Microbiol.">
        <title>Re-annotation of two hyperthermophilic archaea Pyrococcus abyssi GE5 and Pyrococcus furiosus DSM 3638.</title>
        <authorList>
            <person name="Gao J."/>
            <person name="Wang J."/>
        </authorList>
    </citation>
    <scope>GENOME REANNOTATION</scope>
    <source>
        <strain evidence="4">GE5</strain>
        <strain evidence="6">GE5 / Orsay</strain>
    </source>
</reference>